<dbReference type="InterPro" id="IPR023465">
    <property type="entry name" value="Riboflavin_kinase_dom_sf"/>
</dbReference>
<evidence type="ECO:0000259" key="16">
    <source>
        <dbReference type="SMART" id="SM00904"/>
    </source>
</evidence>
<dbReference type="InterPro" id="IPR002606">
    <property type="entry name" value="Riboflavin_kinase_bac"/>
</dbReference>
<dbReference type="SMART" id="SM00904">
    <property type="entry name" value="Flavokinase"/>
    <property type="match status" value="1"/>
</dbReference>
<dbReference type="EMBL" id="CP096205">
    <property type="protein sequence ID" value="UPQ80776.1"/>
    <property type="molecule type" value="Genomic_DNA"/>
</dbReference>
<sequence length="309" mass="35537">MKTFHSIYTFHPKNKTIVTLGTFDGVHFGHKKIIEKLIHNSSLCECESLVLTFFPHPRMVLQDNSEIKLLNTIEERTELLKKSGLDNLIIHPFDQVFSRLTAEEFVSTILVNQFNVRKIIIGYDHRFGRNRTADINDLIEFGKKFDFEVEQISAQEIDEVSVSSTKIRNALIDGHVKLANDYLGYNYLLTGIVIKGKGLGRTLDFPTANLQIEESYKLIPKNGVYIVQSLIENKLVYGMMNIGFNPTVNGESKSIEIHFFDFDGDLYSKKIQIQLLDRIRDEVKFENIEKLKEQLLKDKTVAIQHINSL</sequence>
<dbReference type="InterPro" id="IPR015865">
    <property type="entry name" value="Riboflavin_kinase_bac/euk"/>
</dbReference>
<evidence type="ECO:0000256" key="4">
    <source>
        <dbReference type="ARBA" id="ARBA00022630"/>
    </source>
</evidence>
<dbReference type="Gene3D" id="2.40.30.30">
    <property type="entry name" value="Riboflavin kinase-like"/>
    <property type="match status" value="1"/>
</dbReference>
<dbReference type="EC" id="2.7.1.26" evidence="15"/>
<comment type="catalytic activity">
    <reaction evidence="13 15">
        <text>riboflavin + ATP = FMN + ADP + H(+)</text>
        <dbReference type="Rhea" id="RHEA:14357"/>
        <dbReference type="ChEBI" id="CHEBI:15378"/>
        <dbReference type="ChEBI" id="CHEBI:30616"/>
        <dbReference type="ChEBI" id="CHEBI:57986"/>
        <dbReference type="ChEBI" id="CHEBI:58210"/>
        <dbReference type="ChEBI" id="CHEBI:456216"/>
        <dbReference type="EC" id="2.7.1.26"/>
    </reaction>
</comment>
<evidence type="ECO:0000256" key="1">
    <source>
        <dbReference type="ARBA" id="ARBA00002121"/>
    </source>
</evidence>
<keyword evidence="7 15" id="KW-0548">Nucleotidyltransferase</keyword>
<comment type="catalytic activity">
    <reaction evidence="14 15">
        <text>FMN + ATP + H(+) = FAD + diphosphate</text>
        <dbReference type="Rhea" id="RHEA:17237"/>
        <dbReference type="ChEBI" id="CHEBI:15378"/>
        <dbReference type="ChEBI" id="CHEBI:30616"/>
        <dbReference type="ChEBI" id="CHEBI:33019"/>
        <dbReference type="ChEBI" id="CHEBI:57692"/>
        <dbReference type="ChEBI" id="CHEBI:58210"/>
        <dbReference type="EC" id="2.7.7.2"/>
    </reaction>
</comment>
<dbReference type="SUPFAM" id="SSF52374">
    <property type="entry name" value="Nucleotidylyl transferase"/>
    <property type="match status" value="1"/>
</dbReference>
<comment type="pathway">
    <text evidence="3 15">Cofactor biosynthesis; FMN biosynthesis; FMN from riboflavin (ATP route): step 1/1.</text>
</comment>
<dbReference type="GO" id="GO:0008531">
    <property type="term" value="F:riboflavin kinase activity"/>
    <property type="evidence" value="ECO:0007669"/>
    <property type="project" value="UniProtKB-EC"/>
</dbReference>
<evidence type="ECO:0000256" key="7">
    <source>
        <dbReference type="ARBA" id="ARBA00022695"/>
    </source>
</evidence>
<keyword evidence="12" id="KW-0511">Multifunctional enzyme</keyword>
<dbReference type="Pfam" id="PF06574">
    <property type="entry name" value="FAD_syn"/>
    <property type="match status" value="1"/>
</dbReference>
<dbReference type="InterPro" id="IPR023468">
    <property type="entry name" value="Riboflavin_kinase"/>
</dbReference>
<keyword evidence="4 15" id="KW-0285">Flavoprotein</keyword>
<keyword evidence="10 15" id="KW-0274">FAD</keyword>
<evidence type="ECO:0000256" key="13">
    <source>
        <dbReference type="ARBA" id="ARBA00047880"/>
    </source>
</evidence>
<dbReference type="PANTHER" id="PTHR22749">
    <property type="entry name" value="RIBOFLAVIN KINASE/FMN ADENYLYLTRANSFERASE"/>
    <property type="match status" value="1"/>
</dbReference>
<dbReference type="NCBIfam" id="TIGR00083">
    <property type="entry name" value="ribF"/>
    <property type="match status" value="1"/>
</dbReference>
<accession>A0ABY4KJ12</accession>
<dbReference type="InterPro" id="IPR014729">
    <property type="entry name" value="Rossmann-like_a/b/a_fold"/>
</dbReference>
<dbReference type="PANTHER" id="PTHR22749:SF6">
    <property type="entry name" value="RIBOFLAVIN KINASE"/>
    <property type="match status" value="1"/>
</dbReference>
<dbReference type="InterPro" id="IPR015864">
    <property type="entry name" value="FAD_synthase"/>
</dbReference>
<evidence type="ECO:0000256" key="6">
    <source>
        <dbReference type="ARBA" id="ARBA00022679"/>
    </source>
</evidence>
<keyword evidence="6 15" id="KW-0808">Transferase</keyword>
<dbReference type="SUPFAM" id="SSF82114">
    <property type="entry name" value="Riboflavin kinase-like"/>
    <property type="match status" value="1"/>
</dbReference>
<gene>
    <name evidence="17" type="ORF">M0M57_08030</name>
</gene>
<evidence type="ECO:0000256" key="9">
    <source>
        <dbReference type="ARBA" id="ARBA00022777"/>
    </source>
</evidence>
<dbReference type="CDD" id="cd02064">
    <property type="entry name" value="FAD_synthetase_N"/>
    <property type="match status" value="1"/>
</dbReference>
<keyword evidence="8 15" id="KW-0547">Nucleotide-binding</keyword>
<keyword evidence="5 15" id="KW-0288">FMN</keyword>
<dbReference type="RefSeq" id="WP_248436661.1">
    <property type="nucleotide sequence ID" value="NZ_CP096205.1"/>
</dbReference>
<evidence type="ECO:0000256" key="8">
    <source>
        <dbReference type="ARBA" id="ARBA00022741"/>
    </source>
</evidence>
<keyword evidence="9 15" id="KW-0418">Kinase</keyword>
<evidence type="ECO:0000256" key="10">
    <source>
        <dbReference type="ARBA" id="ARBA00022827"/>
    </source>
</evidence>
<dbReference type="GO" id="GO:0003919">
    <property type="term" value="F:FMN adenylyltransferase activity"/>
    <property type="evidence" value="ECO:0007669"/>
    <property type="project" value="UniProtKB-EC"/>
</dbReference>
<dbReference type="Gene3D" id="3.40.50.620">
    <property type="entry name" value="HUPs"/>
    <property type="match status" value="1"/>
</dbReference>
<evidence type="ECO:0000256" key="3">
    <source>
        <dbReference type="ARBA" id="ARBA00005201"/>
    </source>
</evidence>
<keyword evidence="18" id="KW-1185">Reference proteome</keyword>
<reference evidence="17" key="1">
    <citation type="submission" date="2022-04" db="EMBL/GenBank/DDBJ databases">
        <title>Consumption of N2O by Flavobacterium azooxidireducens sp. nov. isolated from Decomposing Leaf Litter of Phragmites australis (Cav.).</title>
        <authorList>
            <person name="Behrendt U."/>
            <person name="Spanner T."/>
            <person name="Augustin J."/>
            <person name="Horn M.A."/>
            <person name="Kolb S."/>
            <person name="Ulrich A."/>
        </authorList>
    </citation>
    <scope>NUCLEOTIDE SEQUENCE</scope>
    <source>
        <strain evidence="17">IGB 4-14</strain>
    </source>
</reference>
<evidence type="ECO:0000256" key="15">
    <source>
        <dbReference type="PIRNR" id="PIRNR004491"/>
    </source>
</evidence>
<feature type="domain" description="Riboflavin kinase" evidence="16">
    <location>
        <begin position="182"/>
        <end position="307"/>
    </location>
</feature>
<dbReference type="Proteomes" id="UP000830583">
    <property type="component" value="Chromosome"/>
</dbReference>
<dbReference type="EC" id="2.7.7.2" evidence="15"/>
<dbReference type="Pfam" id="PF01687">
    <property type="entry name" value="Flavokinase"/>
    <property type="match status" value="1"/>
</dbReference>
<dbReference type="PIRSF" id="PIRSF004491">
    <property type="entry name" value="FAD_Synth"/>
    <property type="match status" value="1"/>
</dbReference>
<comment type="similarity">
    <text evidence="15">Belongs to the ribF family.</text>
</comment>
<evidence type="ECO:0000256" key="5">
    <source>
        <dbReference type="ARBA" id="ARBA00022643"/>
    </source>
</evidence>
<evidence type="ECO:0000313" key="17">
    <source>
        <dbReference type="EMBL" id="UPQ80776.1"/>
    </source>
</evidence>
<dbReference type="NCBIfam" id="NF004162">
    <property type="entry name" value="PRK05627.1-5"/>
    <property type="match status" value="1"/>
</dbReference>
<evidence type="ECO:0000256" key="11">
    <source>
        <dbReference type="ARBA" id="ARBA00022840"/>
    </source>
</evidence>
<comment type="function">
    <text evidence="1">Catalyzes the phosphorylation of riboflavin to FMN followed by the adenylation of FMN to FAD.</text>
</comment>
<dbReference type="NCBIfam" id="NF004160">
    <property type="entry name" value="PRK05627.1-3"/>
    <property type="match status" value="1"/>
</dbReference>
<keyword evidence="11 15" id="KW-0067">ATP-binding</keyword>
<evidence type="ECO:0000256" key="12">
    <source>
        <dbReference type="ARBA" id="ARBA00023268"/>
    </source>
</evidence>
<evidence type="ECO:0000256" key="14">
    <source>
        <dbReference type="ARBA" id="ARBA00049494"/>
    </source>
</evidence>
<organism evidence="17 18">
    <name type="scientific">Flavobacterium azooxidireducens</name>
    <dbReference type="NCBI Taxonomy" id="1871076"/>
    <lineage>
        <taxon>Bacteria</taxon>
        <taxon>Pseudomonadati</taxon>
        <taxon>Bacteroidota</taxon>
        <taxon>Flavobacteriia</taxon>
        <taxon>Flavobacteriales</taxon>
        <taxon>Flavobacteriaceae</taxon>
        <taxon>Flavobacterium</taxon>
    </lineage>
</organism>
<evidence type="ECO:0000313" key="18">
    <source>
        <dbReference type="Proteomes" id="UP000830583"/>
    </source>
</evidence>
<comment type="pathway">
    <text evidence="2 15">Cofactor biosynthesis; FAD biosynthesis; FAD from FMN: step 1/1.</text>
</comment>
<proteinExistence type="inferred from homology"/>
<name>A0ABY4KJ12_9FLAO</name>
<evidence type="ECO:0000256" key="2">
    <source>
        <dbReference type="ARBA" id="ARBA00004726"/>
    </source>
</evidence>
<protein>
    <recommendedName>
        <fullName evidence="15">Riboflavin biosynthesis protein</fullName>
    </recommendedName>
    <domain>
        <recommendedName>
            <fullName evidence="15">Riboflavin kinase</fullName>
            <ecNumber evidence="15">2.7.1.26</ecNumber>
        </recommendedName>
        <alternativeName>
            <fullName evidence="15">Flavokinase</fullName>
        </alternativeName>
    </domain>
    <domain>
        <recommendedName>
            <fullName evidence="15">FMN adenylyltransferase</fullName>
            <ecNumber evidence="15">2.7.7.2</ecNumber>
        </recommendedName>
        <alternativeName>
            <fullName evidence="15">FAD pyrophosphorylase</fullName>
        </alternativeName>
        <alternativeName>
            <fullName evidence="15">FAD synthase</fullName>
        </alternativeName>
    </domain>
</protein>